<organism evidence="2 4">
    <name type="scientific">Aeromonas caviae</name>
    <name type="common">Aeromonas punctata</name>
    <dbReference type="NCBI Taxonomy" id="648"/>
    <lineage>
        <taxon>Bacteria</taxon>
        <taxon>Pseudomonadati</taxon>
        <taxon>Pseudomonadota</taxon>
        <taxon>Gammaproteobacteria</taxon>
        <taxon>Aeromonadales</taxon>
        <taxon>Aeromonadaceae</taxon>
        <taxon>Aeromonas</taxon>
    </lineage>
</organism>
<reference evidence="3 5" key="2">
    <citation type="submission" date="2023-12" db="EMBL/GenBank/DDBJ databases">
        <title>Characterization of antibiotic resistance in Aeromonas spp. in hospital effluent.</title>
        <authorList>
            <person name="Negoseki B.R.S."/>
            <person name="Krul D."/>
            <person name="Siqueira A.C."/>
            <person name="Almeida M."/>
            <person name="Mesa D."/>
            <person name="Conte D."/>
            <person name="Dalla-Costa L.M."/>
        </authorList>
    </citation>
    <scope>NUCLEOTIDE SEQUENCE [LARGE SCALE GENOMIC DNA]</scope>
    <source>
        <strain evidence="3 5">36v</strain>
    </source>
</reference>
<evidence type="ECO:0000313" key="5">
    <source>
        <dbReference type="Proteomes" id="UP001304847"/>
    </source>
</evidence>
<keyword evidence="5" id="KW-1185">Reference proteome</keyword>
<evidence type="ECO:0000313" key="4">
    <source>
        <dbReference type="Proteomes" id="UP001277183"/>
    </source>
</evidence>
<gene>
    <name evidence="2" type="ORF">SJS77_23745</name>
    <name evidence="3" type="ORF">VCX44_24600</name>
</gene>
<comment type="caution">
    <text evidence="2">The sequence shown here is derived from an EMBL/GenBank/DDBJ whole genome shotgun (WGS) entry which is preliminary data.</text>
</comment>
<evidence type="ECO:0000313" key="3">
    <source>
        <dbReference type="EMBL" id="MEA9438876.1"/>
    </source>
</evidence>
<protein>
    <submittedName>
        <fullName evidence="2">Uncharacterized protein</fullName>
    </submittedName>
</protein>
<dbReference type="AlphaFoldDB" id="A0AAW9FA02"/>
<dbReference type="RefSeq" id="WP_319886988.1">
    <property type="nucleotide sequence ID" value="NZ_JAWZVU010000270.1"/>
</dbReference>
<accession>A0AAW9FA02</accession>
<proteinExistence type="predicted"/>
<evidence type="ECO:0000256" key="1">
    <source>
        <dbReference type="SAM" id="Coils"/>
    </source>
</evidence>
<feature type="coiled-coil region" evidence="1">
    <location>
        <begin position="158"/>
        <end position="192"/>
    </location>
</feature>
<name>A0AAW9FA02_AERCA</name>
<dbReference type="Proteomes" id="UP001304847">
    <property type="component" value="Unassembled WGS sequence"/>
</dbReference>
<sequence length="269" mass="30187">MDLTDWKDTFIKLTKKVTIDEAALVAASINPFSVNSSILDATNGGFDSWPTAKMVARLLRDAVAVGDIAVIEASIDTCQGYNEILSGDTLLQHMDSNPSHRISNATFLGKDVWQWMVHHRLIDLKYGEGYSPSRDRLIAIMSADRASQNATDHNGEHIQNLTKQIAELTERLQQAEKEIEILKARATHFRHMTPLLELVAEVQDRYWGENWDQSDPDTNTRQDDIVEWIKADPRCGKNNKGEPSEKRAEMVAIVAKPITRSPSNSPPEP</sequence>
<reference evidence="2" key="1">
    <citation type="submission" date="2023-11" db="EMBL/GenBank/DDBJ databases">
        <title>WGS of Aeromonas in Northern Israel.</title>
        <authorList>
            <person name="Hershko Y."/>
        </authorList>
    </citation>
    <scope>NUCLEOTIDE SEQUENCE</scope>
    <source>
        <strain evidence="2">77416</strain>
    </source>
</reference>
<dbReference type="EMBL" id="JAWZVU010000270">
    <property type="protein sequence ID" value="MDX7723396.1"/>
    <property type="molecule type" value="Genomic_DNA"/>
</dbReference>
<dbReference type="EMBL" id="JAYGOJ010000302">
    <property type="protein sequence ID" value="MEA9438876.1"/>
    <property type="molecule type" value="Genomic_DNA"/>
</dbReference>
<evidence type="ECO:0000313" key="2">
    <source>
        <dbReference type="EMBL" id="MDX7723396.1"/>
    </source>
</evidence>
<keyword evidence="1" id="KW-0175">Coiled coil</keyword>
<dbReference type="Proteomes" id="UP001277183">
    <property type="component" value="Unassembled WGS sequence"/>
</dbReference>